<comment type="caution">
    <text evidence="3">The sequence shown here is derived from an EMBL/GenBank/DDBJ whole genome shotgun (WGS) entry which is preliminary data.</text>
</comment>
<evidence type="ECO:0000313" key="4">
    <source>
        <dbReference type="Proteomes" id="UP000606974"/>
    </source>
</evidence>
<reference evidence="3" key="1">
    <citation type="submission" date="2020-02" db="EMBL/GenBank/DDBJ databases">
        <authorList>
            <person name="Palmer J.M."/>
        </authorList>
    </citation>
    <scope>NUCLEOTIDE SEQUENCE</scope>
    <source>
        <strain evidence="3">EPUS1.4</strain>
        <tissue evidence="3">Thallus</tissue>
    </source>
</reference>
<dbReference type="Proteomes" id="UP000606974">
    <property type="component" value="Unassembled WGS sequence"/>
</dbReference>
<feature type="transmembrane region" description="Helical" evidence="2">
    <location>
        <begin position="68"/>
        <end position="89"/>
    </location>
</feature>
<feature type="transmembrane region" description="Helical" evidence="2">
    <location>
        <begin position="153"/>
        <end position="177"/>
    </location>
</feature>
<feature type="transmembrane region" description="Helical" evidence="2">
    <location>
        <begin position="109"/>
        <end position="132"/>
    </location>
</feature>
<proteinExistence type="predicted"/>
<sequence length="212" mass="23321">MSFSPEPALSKPTPSQTISHHYPHPYPHARTTTSSNGSIASHNHDSCLPRIKPITKHSGISVASWFKAFFQIIIALCTLGASISFNFTLSDIKEPKFMWTKPQIQVYLSISWLLFLLGLAFASLASTLLNFFQGHAVRDWDGDDPRRKRVLQYYATLTSLVLYGLVIAAFVVMGLVVTAYSFVVGWVAVGFTAMFGIGGFLCIGIQSPLCLS</sequence>
<evidence type="ECO:0000313" key="3">
    <source>
        <dbReference type="EMBL" id="KAF7502903.1"/>
    </source>
</evidence>
<accession>A0A8H7DZW4</accession>
<name>A0A8H7DZW4_9EURO</name>
<evidence type="ECO:0000256" key="2">
    <source>
        <dbReference type="SAM" id="Phobius"/>
    </source>
</evidence>
<evidence type="ECO:0000256" key="1">
    <source>
        <dbReference type="SAM" id="MobiDB-lite"/>
    </source>
</evidence>
<keyword evidence="2" id="KW-0812">Transmembrane</keyword>
<organism evidence="3 4">
    <name type="scientific">Endocarpon pusillum</name>
    <dbReference type="NCBI Taxonomy" id="364733"/>
    <lineage>
        <taxon>Eukaryota</taxon>
        <taxon>Fungi</taxon>
        <taxon>Dikarya</taxon>
        <taxon>Ascomycota</taxon>
        <taxon>Pezizomycotina</taxon>
        <taxon>Eurotiomycetes</taxon>
        <taxon>Chaetothyriomycetidae</taxon>
        <taxon>Verrucariales</taxon>
        <taxon>Verrucariaceae</taxon>
        <taxon>Endocarpon</taxon>
    </lineage>
</organism>
<feature type="transmembrane region" description="Helical" evidence="2">
    <location>
        <begin position="183"/>
        <end position="205"/>
    </location>
</feature>
<keyword evidence="2" id="KW-0472">Membrane</keyword>
<dbReference type="EMBL" id="JAACFV010000210">
    <property type="protein sequence ID" value="KAF7502903.1"/>
    <property type="molecule type" value="Genomic_DNA"/>
</dbReference>
<dbReference type="AlphaFoldDB" id="A0A8H7DZW4"/>
<feature type="region of interest" description="Disordered" evidence="1">
    <location>
        <begin position="1"/>
        <end position="22"/>
    </location>
</feature>
<keyword evidence="4" id="KW-1185">Reference proteome</keyword>
<gene>
    <name evidence="3" type="ORF">GJ744_004941</name>
</gene>
<protein>
    <submittedName>
        <fullName evidence="3">Uncharacterized protein</fullName>
    </submittedName>
</protein>
<keyword evidence="2" id="KW-1133">Transmembrane helix</keyword>
<dbReference type="OrthoDB" id="3599804at2759"/>